<dbReference type="InterPro" id="IPR037066">
    <property type="entry name" value="Plug_dom_sf"/>
</dbReference>
<dbReference type="Gene3D" id="2.40.170.20">
    <property type="entry name" value="TonB-dependent receptor, beta-barrel domain"/>
    <property type="match status" value="1"/>
</dbReference>
<feature type="domain" description="TonB-dependent receptor plug" evidence="11">
    <location>
        <begin position="47"/>
        <end position="156"/>
    </location>
</feature>
<dbReference type="InterPro" id="IPR036942">
    <property type="entry name" value="Beta-barrel_TonB_sf"/>
</dbReference>
<keyword evidence="4 8" id="KW-0812">Transmembrane</keyword>
<dbReference type="Gene3D" id="2.170.130.10">
    <property type="entry name" value="TonB-dependent receptor, plug domain"/>
    <property type="match status" value="1"/>
</dbReference>
<evidence type="ECO:0000256" key="3">
    <source>
        <dbReference type="ARBA" id="ARBA00022452"/>
    </source>
</evidence>
<evidence type="ECO:0000259" key="10">
    <source>
        <dbReference type="Pfam" id="PF00593"/>
    </source>
</evidence>
<keyword evidence="3 8" id="KW-1134">Transmembrane beta strand</keyword>
<dbReference type="NCBIfam" id="TIGR04056">
    <property type="entry name" value="OMP_RagA_SusC"/>
    <property type="match status" value="1"/>
</dbReference>
<comment type="similarity">
    <text evidence="8 9">Belongs to the TonB-dependent receptor family.</text>
</comment>
<sequence>MNVKLRVLSAGALFFIGQAISAQKAKNDTIRGEIDEVVVTGYQRKTKDEIAQSQSVVTAEELKTQTPTTSVGNMLQGRASGVFVQARNGQPGATAEINIRGISGFTGNSEALYVVDGIYMTSRQFNAVNPNDIENVVILKDAAGTAQFGSRGANGVIVITTKRGRNGKTQYSFESRMGFSKKISDKELNFEMMNSSQKLQYEREVKALGLSGLPNYTAAQEEALLKQDHDWQKDILRTSSLQSYIFSARGGSDKNKFYYSLGYDKDDGIVRDINGLDRYTGRFNFENNLSDKIKVGLDLGVAYQYTQNIRDRNNAQSPFGSMYRYNPFEPVYNADGSYNYNLRQGFNIIEAIRNNVDFEQRLRASGNIFGEYKFNDALSYRMYFNTLYDNLVNTNDLKRGSQLDVIVNGAGGLGTLRKTTFYSFNYIYGNRIDFKKQLNDHFIAATGVVEFNNEFTENIAASGTNYKNPNSDAPSNTIPSDKNTFTGDKVRGTLFSLLGLFEYNYKKKYLLTGSIRQDNSSKFGANNKSGLFWSSSIAWNIGKEDFLSGGILNDLKLRASYGIAGNDRNIPNYSNVGYVNYGDYGSGATMAPTTIAGNPDIKWETNKTTNLGIDLAFLKSRFRGAVEVYRSDRNDFIQLLPLPYESGKYSIYKNLGDMRTEGVETEFTFDVIRKENLRVSLKGNASWQRAKVTSLDGVSTQRNLDETALKVGETPFFYRLVEYAGVNSSDGKALYYTDRTTPNAGENFYTINGRTATDVYNATTDIKDITNKSPNPKFFGGFGLSVEAYGFDLSADFTFKTGAYTYNYQSQILQSSSSRANNMSVEALNYWRSPGDTNVLPKPTTVGLRSSDQFLEKSDYLRFRALMVGYTFNKKFLGDSVPVNSIRVYVQGQNLLTWTGFKGDPEVAVGSGESQLGAGQIYVPGSYALFSYPAVRQFMFGVQVEF</sequence>
<keyword evidence="7 8" id="KW-0998">Cell outer membrane</keyword>
<gene>
    <name evidence="12" type="ORF">SAMN05421594_0947</name>
</gene>
<dbReference type="InterPro" id="IPR023996">
    <property type="entry name" value="TonB-dep_OMP_SusC/RagA"/>
</dbReference>
<dbReference type="SUPFAM" id="SSF56935">
    <property type="entry name" value="Porins"/>
    <property type="match status" value="1"/>
</dbReference>
<dbReference type="InterPro" id="IPR012910">
    <property type="entry name" value="Plug_dom"/>
</dbReference>
<accession>A0A1I4W666</accession>
<dbReference type="GO" id="GO:0009279">
    <property type="term" value="C:cell outer membrane"/>
    <property type="evidence" value="ECO:0007669"/>
    <property type="project" value="UniProtKB-SubCell"/>
</dbReference>
<dbReference type="InterPro" id="IPR000531">
    <property type="entry name" value="Beta-barrel_TonB"/>
</dbReference>
<dbReference type="AlphaFoldDB" id="A0A1I4W666"/>
<dbReference type="Pfam" id="PF00593">
    <property type="entry name" value="TonB_dep_Rec_b-barrel"/>
    <property type="match status" value="1"/>
</dbReference>
<evidence type="ECO:0000256" key="4">
    <source>
        <dbReference type="ARBA" id="ARBA00022692"/>
    </source>
</evidence>
<dbReference type="NCBIfam" id="TIGR04057">
    <property type="entry name" value="SusC_RagA_signa"/>
    <property type="match status" value="1"/>
</dbReference>
<evidence type="ECO:0000256" key="9">
    <source>
        <dbReference type="RuleBase" id="RU003357"/>
    </source>
</evidence>
<evidence type="ECO:0000256" key="2">
    <source>
        <dbReference type="ARBA" id="ARBA00022448"/>
    </source>
</evidence>
<evidence type="ECO:0000256" key="8">
    <source>
        <dbReference type="PROSITE-ProRule" id="PRU01360"/>
    </source>
</evidence>
<keyword evidence="2 8" id="KW-0813">Transport</keyword>
<dbReference type="InterPro" id="IPR039426">
    <property type="entry name" value="TonB-dep_rcpt-like"/>
</dbReference>
<evidence type="ECO:0000259" key="11">
    <source>
        <dbReference type="Pfam" id="PF07715"/>
    </source>
</evidence>
<dbReference type="Proteomes" id="UP000198769">
    <property type="component" value="Unassembled WGS sequence"/>
</dbReference>
<dbReference type="OrthoDB" id="9768177at2"/>
<dbReference type="RefSeq" id="WP_090023383.1">
    <property type="nucleotide sequence ID" value="NZ_FOVD01000001.1"/>
</dbReference>
<evidence type="ECO:0000256" key="5">
    <source>
        <dbReference type="ARBA" id="ARBA00023077"/>
    </source>
</evidence>
<evidence type="ECO:0000256" key="6">
    <source>
        <dbReference type="ARBA" id="ARBA00023136"/>
    </source>
</evidence>
<dbReference type="EMBL" id="FOVD01000001">
    <property type="protein sequence ID" value="SFN08922.1"/>
    <property type="molecule type" value="Genomic_DNA"/>
</dbReference>
<organism evidence="12 13">
    <name type="scientific">Chryseobacterium oleae</name>
    <dbReference type="NCBI Taxonomy" id="491207"/>
    <lineage>
        <taxon>Bacteria</taxon>
        <taxon>Pseudomonadati</taxon>
        <taxon>Bacteroidota</taxon>
        <taxon>Flavobacteriia</taxon>
        <taxon>Flavobacteriales</taxon>
        <taxon>Weeksellaceae</taxon>
        <taxon>Chryseobacterium group</taxon>
        <taxon>Chryseobacterium</taxon>
    </lineage>
</organism>
<dbReference type="Pfam" id="PF07715">
    <property type="entry name" value="Plug"/>
    <property type="match status" value="1"/>
</dbReference>
<proteinExistence type="inferred from homology"/>
<dbReference type="InterPro" id="IPR023997">
    <property type="entry name" value="TonB-dep_OMP_SusC/RagA_CS"/>
</dbReference>
<feature type="domain" description="TonB-dependent receptor-like beta-barrel" evidence="10">
    <location>
        <begin position="324"/>
        <end position="753"/>
    </location>
</feature>
<keyword evidence="5 9" id="KW-0798">TonB box</keyword>
<reference evidence="13" key="1">
    <citation type="submission" date="2016-10" db="EMBL/GenBank/DDBJ databases">
        <authorList>
            <person name="Varghese N."/>
            <person name="Submissions S."/>
        </authorList>
    </citation>
    <scope>NUCLEOTIDE SEQUENCE [LARGE SCALE GENOMIC DNA]</scope>
    <source>
        <strain evidence="13">DSM 25575</strain>
    </source>
</reference>
<comment type="subcellular location">
    <subcellularLocation>
        <location evidence="1 8">Cell outer membrane</location>
        <topology evidence="1 8">Multi-pass membrane protein</topology>
    </subcellularLocation>
</comment>
<name>A0A1I4W666_CHROL</name>
<dbReference type="PROSITE" id="PS52016">
    <property type="entry name" value="TONB_DEPENDENT_REC_3"/>
    <property type="match status" value="1"/>
</dbReference>
<evidence type="ECO:0000256" key="1">
    <source>
        <dbReference type="ARBA" id="ARBA00004571"/>
    </source>
</evidence>
<evidence type="ECO:0000313" key="13">
    <source>
        <dbReference type="Proteomes" id="UP000198769"/>
    </source>
</evidence>
<evidence type="ECO:0000256" key="7">
    <source>
        <dbReference type="ARBA" id="ARBA00023237"/>
    </source>
</evidence>
<keyword evidence="6 8" id="KW-0472">Membrane</keyword>
<protein>
    <submittedName>
        <fullName evidence="12">TonB-linked outer membrane protein, SusC/RagA family</fullName>
    </submittedName>
</protein>
<evidence type="ECO:0000313" key="12">
    <source>
        <dbReference type="EMBL" id="SFN08922.1"/>
    </source>
</evidence>
<keyword evidence="13" id="KW-1185">Reference proteome</keyword>